<reference evidence="1 2" key="1">
    <citation type="submission" date="2020-08" db="EMBL/GenBank/DDBJ databases">
        <title>Functional genomics of gut bacteria from endangered species of beetles.</title>
        <authorList>
            <person name="Carlos-Shanley C."/>
        </authorList>
    </citation>
    <scope>NUCLEOTIDE SEQUENCE [LARGE SCALE GENOMIC DNA]</scope>
    <source>
        <strain evidence="1 2">S00123</strain>
    </source>
</reference>
<name>A0A7W7IPM9_9CAUL</name>
<accession>A0A7W7IPM9</accession>
<keyword evidence="2" id="KW-1185">Reference proteome</keyword>
<proteinExistence type="predicted"/>
<dbReference type="RefSeq" id="WP_184269547.1">
    <property type="nucleotide sequence ID" value="NZ_JACHKY010000003.1"/>
</dbReference>
<organism evidence="1 2">
    <name type="scientific">Brevundimonas bullata</name>
    <dbReference type="NCBI Taxonomy" id="13160"/>
    <lineage>
        <taxon>Bacteria</taxon>
        <taxon>Pseudomonadati</taxon>
        <taxon>Pseudomonadota</taxon>
        <taxon>Alphaproteobacteria</taxon>
        <taxon>Caulobacterales</taxon>
        <taxon>Caulobacteraceae</taxon>
        <taxon>Brevundimonas</taxon>
    </lineage>
</organism>
<dbReference type="Proteomes" id="UP000539957">
    <property type="component" value="Unassembled WGS sequence"/>
</dbReference>
<evidence type="ECO:0000313" key="2">
    <source>
        <dbReference type="Proteomes" id="UP000539957"/>
    </source>
</evidence>
<evidence type="ECO:0000313" key="1">
    <source>
        <dbReference type="EMBL" id="MBB4798231.1"/>
    </source>
</evidence>
<protein>
    <submittedName>
        <fullName evidence="1">Uncharacterized protein</fullName>
    </submittedName>
</protein>
<gene>
    <name evidence="1" type="ORF">HNP32_001975</name>
</gene>
<comment type="caution">
    <text evidence="1">The sequence shown here is derived from an EMBL/GenBank/DDBJ whole genome shotgun (WGS) entry which is preliminary data.</text>
</comment>
<dbReference type="AlphaFoldDB" id="A0A7W7IPM9"/>
<dbReference type="EMBL" id="JACHKY010000003">
    <property type="protein sequence ID" value="MBB4798231.1"/>
    <property type="molecule type" value="Genomic_DNA"/>
</dbReference>
<sequence>MSSRFFLVIQRDKVVGYALDRTEITPVSATADLEVGQSQTEKRRRF</sequence>